<proteinExistence type="predicted"/>
<evidence type="ECO:0000313" key="2">
    <source>
        <dbReference type="Proteomes" id="UP001631949"/>
    </source>
</evidence>
<reference evidence="1 2" key="1">
    <citation type="journal article" date="2016" name="Int. J. Syst. Evol. Microbiol.">
        <title>Peptococcus simiae sp. nov., isolated from rhesus macaque faeces and emended description of the genus Peptococcus.</title>
        <authorList>
            <person name="Shkoporov A.N."/>
            <person name="Efimov B.A."/>
            <person name="Kondova I."/>
            <person name="Ouwerling B."/>
            <person name="Chaplin A.V."/>
            <person name="Shcherbakova V.A."/>
            <person name="Langermans J.A.M."/>
        </authorList>
    </citation>
    <scope>NUCLEOTIDE SEQUENCE [LARGE SCALE GENOMIC DNA]</scope>
    <source>
        <strain evidence="1 2">M108</strain>
    </source>
</reference>
<sequence>MADRIESYKSPQALLEGLQAFLTEEGEGLTHVNYRVLIKDGRETPWLFNARLEYDAEGWQVVSLESGQVLWAGPSAAIVAFKIRPYYRARCIGFKNILFTLLSPEEAE</sequence>
<protein>
    <submittedName>
        <fullName evidence="1">Uncharacterized protein</fullName>
    </submittedName>
</protein>
<evidence type="ECO:0000313" key="1">
    <source>
        <dbReference type="EMBL" id="MFM9413248.1"/>
    </source>
</evidence>
<organism evidence="1 2">
    <name type="scientific">Peptococcus simiae</name>
    <dbReference type="NCBI Taxonomy" id="1643805"/>
    <lineage>
        <taxon>Bacteria</taxon>
        <taxon>Bacillati</taxon>
        <taxon>Bacillota</taxon>
        <taxon>Clostridia</taxon>
        <taxon>Eubacteriales</taxon>
        <taxon>Peptococcaceae</taxon>
        <taxon>Peptococcus</taxon>
    </lineage>
</organism>
<comment type="caution">
    <text evidence="1">The sequence shown here is derived from an EMBL/GenBank/DDBJ whole genome shotgun (WGS) entry which is preliminary data.</text>
</comment>
<name>A0ABW9GXA3_9FIRM</name>
<gene>
    <name evidence="1" type="ORF">ACKQTC_02550</name>
</gene>
<accession>A0ABW9GXA3</accession>
<keyword evidence="2" id="KW-1185">Reference proteome</keyword>
<dbReference type="EMBL" id="JBJUVG010000002">
    <property type="protein sequence ID" value="MFM9413248.1"/>
    <property type="molecule type" value="Genomic_DNA"/>
</dbReference>
<dbReference type="RefSeq" id="WP_408976862.1">
    <property type="nucleotide sequence ID" value="NZ_JBJUVG010000002.1"/>
</dbReference>
<dbReference type="Proteomes" id="UP001631949">
    <property type="component" value="Unassembled WGS sequence"/>
</dbReference>